<proteinExistence type="predicted"/>
<evidence type="ECO:0000313" key="2">
    <source>
        <dbReference type="Proteomes" id="UP000814140"/>
    </source>
</evidence>
<reference evidence="1" key="1">
    <citation type="submission" date="2021-03" db="EMBL/GenBank/DDBJ databases">
        <authorList>
            <consortium name="DOE Joint Genome Institute"/>
            <person name="Ahrendt S."/>
            <person name="Looney B.P."/>
            <person name="Miyauchi S."/>
            <person name="Morin E."/>
            <person name="Drula E."/>
            <person name="Courty P.E."/>
            <person name="Chicoki N."/>
            <person name="Fauchery L."/>
            <person name="Kohler A."/>
            <person name="Kuo A."/>
            <person name="Labutti K."/>
            <person name="Pangilinan J."/>
            <person name="Lipzen A."/>
            <person name="Riley R."/>
            <person name="Andreopoulos W."/>
            <person name="He G."/>
            <person name="Johnson J."/>
            <person name="Barry K.W."/>
            <person name="Grigoriev I.V."/>
            <person name="Nagy L."/>
            <person name="Hibbett D."/>
            <person name="Henrissat B."/>
            <person name="Matheny P.B."/>
            <person name="Labbe J."/>
            <person name="Martin F."/>
        </authorList>
    </citation>
    <scope>NUCLEOTIDE SEQUENCE</scope>
    <source>
        <strain evidence="1">HHB10654</strain>
    </source>
</reference>
<gene>
    <name evidence="1" type="ORF">BV25DRAFT_1818517</name>
</gene>
<organism evidence="1 2">
    <name type="scientific">Artomyces pyxidatus</name>
    <dbReference type="NCBI Taxonomy" id="48021"/>
    <lineage>
        <taxon>Eukaryota</taxon>
        <taxon>Fungi</taxon>
        <taxon>Dikarya</taxon>
        <taxon>Basidiomycota</taxon>
        <taxon>Agaricomycotina</taxon>
        <taxon>Agaricomycetes</taxon>
        <taxon>Russulales</taxon>
        <taxon>Auriscalpiaceae</taxon>
        <taxon>Artomyces</taxon>
    </lineage>
</organism>
<dbReference type="EMBL" id="MU277188">
    <property type="protein sequence ID" value="KAI0068144.1"/>
    <property type="molecule type" value="Genomic_DNA"/>
</dbReference>
<keyword evidence="2" id="KW-1185">Reference proteome</keyword>
<sequence length="92" mass="9116">MPSLKGTSGVPASSALLESGQHTVETPYPPTSSSGDPDAQKIGKVQGSATSSNSIPATSAPLEGGPHTTSISYPSTTTTTGTNATSIAQNQK</sequence>
<accession>A0ACB8TIA1</accession>
<dbReference type="Proteomes" id="UP000814140">
    <property type="component" value="Unassembled WGS sequence"/>
</dbReference>
<comment type="caution">
    <text evidence="1">The sequence shown here is derived from an EMBL/GenBank/DDBJ whole genome shotgun (WGS) entry which is preliminary data.</text>
</comment>
<name>A0ACB8TIA1_9AGAM</name>
<protein>
    <submittedName>
        <fullName evidence="1">Uncharacterized protein</fullName>
    </submittedName>
</protein>
<reference evidence="1" key="2">
    <citation type="journal article" date="2022" name="New Phytol.">
        <title>Evolutionary transition to the ectomycorrhizal habit in the genomes of a hyperdiverse lineage of mushroom-forming fungi.</title>
        <authorList>
            <person name="Looney B."/>
            <person name="Miyauchi S."/>
            <person name="Morin E."/>
            <person name="Drula E."/>
            <person name="Courty P.E."/>
            <person name="Kohler A."/>
            <person name="Kuo A."/>
            <person name="LaButti K."/>
            <person name="Pangilinan J."/>
            <person name="Lipzen A."/>
            <person name="Riley R."/>
            <person name="Andreopoulos W."/>
            <person name="He G."/>
            <person name="Johnson J."/>
            <person name="Nolan M."/>
            <person name="Tritt A."/>
            <person name="Barry K.W."/>
            <person name="Grigoriev I.V."/>
            <person name="Nagy L.G."/>
            <person name="Hibbett D."/>
            <person name="Henrissat B."/>
            <person name="Matheny P.B."/>
            <person name="Labbe J."/>
            <person name="Martin F.M."/>
        </authorList>
    </citation>
    <scope>NUCLEOTIDE SEQUENCE</scope>
    <source>
        <strain evidence="1">HHB10654</strain>
    </source>
</reference>
<evidence type="ECO:0000313" key="1">
    <source>
        <dbReference type="EMBL" id="KAI0068144.1"/>
    </source>
</evidence>